<dbReference type="Pfam" id="PF22594">
    <property type="entry name" value="GTP-eEF1A_C"/>
    <property type="match status" value="1"/>
</dbReference>
<dbReference type="InterPro" id="IPR050100">
    <property type="entry name" value="TRAFAC_GTPase_members"/>
</dbReference>
<comment type="caution">
    <text evidence="8">The sequence shown here is derived from an EMBL/GenBank/DDBJ whole genome shotgun (WGS) entry which is preliminary data.</text>
</comment>
<accession>A0A9P1DU95</accession>
<dbReference type="GO" id="GO:0005525">
    <property type="term" value="F:GTP binding"/>
    <property type="evidence" value="ECO:0007669"/>
    <property type="project" value="UniProtKB-KW"/>
</dbReference>
<keyword evidence="2" id="KW-0547">Nucleotide-binding</keyword>
<feature type="compositionally biased region" description="Basic and acidic residues" evidence="6">
    <location>
        <begin position="547"/>
        <end position="556"/>
    </location>
</feature>
<dbReference type="OrthoDB" id="407705at2759"/>
<evidence type="ECO:0000313" key="8">
    <source>
        <dbReference type="EMBL" id="CAI4016208.1"/>
    </source>
</evidence>
<organism evidence="8">
    <name type="scientific">Cladocopium goreaui</name>
    <dbReference type="NCBI Taxonomy" id="2562237"/>
    <lineage>
        <taxon>Eukaryota</taxon>
        <taxon>Sar</taxon>
        <taxon>Alveolata</taxon>
        <taxon>Dinophyceae</taxon>
        <taxon>Suessiales</taxon>
        <taxon>Symbiodiniaceae</taxon>
        <taxon>Cladocopium</taxon>
    </lineage>
</organism>
<dbReference type="PROSITE" id="PS51722">
    <property type="entry name" value="G_TR_2"/>
    <property type="match status" value="1"/>
</dbReference>
<proteinExistence type="inferred from homology"/>
<evidence type="ECO:0000259" key="7">
    <source>
        <dbReference type="PROSITE" id="PS51722"/>
    </source>
</evidence>
<dbReference type="SUPFAM" id="SSF52540">
    <property type="entry name" value="P-loop containing nucleoside triphosphate hydrolases"/>
    <property type="match status" value="1"/>
</dbReference>
<evidence type="ECO:0000313" key="11">
    <source>
        <dbReference type="Proteomes" id="UP001152797"/>
    </source>
</evidence>
<reference evidence="8" key="1">
    <citation type="submission" date="2022-10" db="EMBL/GenBank/DDBJ databases">
        <authorList>
            <person name="Chen Y."/>
            <person name="Dougan E. K."/>
            <person name="Chan C."/>
            <person name="Rhodes N."/>
            <person name="Thang M."/>
        </authorList>
    </citation>
    <scope>NUCLEOTIDE SEQUENCE</scope>
</reference>
<dbReference type="AlphaFoldDB" id="A0A9P1DU95"/>
<feature type="region of interest" description="Disordered" evidence="6">
    <location>
        <begin position="535"/>
        <end position="578"/>
    </location>
</feature>
<evidence type="ECO:0000256" key="3">
    <source>
        <dbReference type="ARBA" id="ARBA00022768"/>
    </source>
</evidence>
<dbReference type="EMBL" id="CAMXCT020006571">
    <property type="protein sequence ID" value="CAL1169583.1"/>
    <property type="molecule type" value="Genomic_DNA"/>
</dbReference>
<evidence type="ECO:0000256" key="4">
    <source>
        <dbReference type="ARBA" id="ARBA00022917"/>
    </source>
</evidence>
<dbReference type="PANTHER" id="PTHR23115">
    <property type="entry name" value="TRANSLATION FACTOR"/>
    <property type="match status" value="1"/>
</dbReference>
<dbReference type="GO" id="GO:0003924">
    <property type="term" value="F:GTPase activity"/>
    <property type="evidence" value="ECO:0007669"/>
    <property type="project" value="InterPro"/>
</dbReference>
<dbReference type="SUPFAM" id="SSF50447">
    <property type="entry name" value="Translation proteins"/>
    <property type="match status" value="1"/>
</dbReference>
<dbReference type="InterPro" id="IPR009001">
    <property type="entry name" value="Transl_elong_EF1A/Init_IF2_C"/>
</dbReference>
<keyword evidence="3 10" id="KW-0251">Elongation factor</keyword>
<gene>
    <name evidence="8" type="ORF">C1SCF055_LOCUS40963</name>
</gene>
<dbReference type="FunFam" id="2.40.30.10:FF:000005">
    <property type="entry name" value="Elongation factor 1-alpha"/>
    <property type="match status" value="1"/>
</dbReference>
<evidence type="ECO:0000256" key="6">
    <source>
        <dbReference type="SAM" id="MobiDB-lite"/>
    </source>
</evidence>
<dbReference type="InterPro" id="IPR000795">
    <property type="entry name" value="T_Tr_GTP-bd_dom"/>
</dbReference>
<evidence type="ECO:0000313" key="9">
    <source>
        <dbReference type="EMBL" id="CAL1169583.1"/>
    </source>
</evidence>
<dbReference type="Gene3D" id="2.40.30.10">
    <property type="entry name" value="Translation factors"/>
    <property type="match status" value="2"/>
</dbReference>
<evidence type="ECO:0000313" key="10">
    <source>
        <dbReference type="EMBL" id="CAL4803520.1"/>
    </source>
</evidence>
<dbReference type="GO" id="GO:0003746">
    <property type="term" value="F:translation elongation factor activity"/>
    <property type="evidence" value="ECO:0007669"/>
    <property type="project" value="UniProtKB-KW"/>
</dbReference>
<dbReference type="InterPro" id="IPR027417">
    <property type="entry name" value="P-loop_NTPase"/>
</dbReference>
<keyword evidence="5" id="KW-0342">GTP-binding</keyword>
<dbReference type="Proteomes" id="UP001152797">
    <property type="component" value="Unassembled WGS sequence"/>
</dbReference>
<feature type="region of interest" description="Disordered" evidence="6">
    <location>
        <begin position="618"/>
        <end position="643"/>
    </location>
</feature>
<keyword evidence="11" id="KW-1185">Reference proteome</keyword>
<sequence length="643" mass="69403">MYCHFLGGPCSVRGWEAALALLMKADCGIWSPGGDVVHNALLSVSEPRPYASVHTGPLVSAYRFHRFIVISLESVPRTVVSHARCRGNQELPHVNLVFIGPSGSGKSTMLGHLIAESGAIDGENLQRIFDEAKERGHPERCYAWILDKLSCERQRGNSMYVAMWRLASRRCRFTIMDAPGHSDFSQDIVTAMSQADIAVLVVPAAEELEQEKECEGQLCEHTLLACTLGLRRMVVCVNKMDTEVVGFSKERFLAACQVVREGLNAAGLKTHDVYFDVHFVPSSGWFGDNVTSRSDNMPWYCGPTLIEALDETVASHFKPDRPLRFPLQEVMKVGGKGTVVVGRVATGSLVCGSRLVFAPGNVEAQVTSITMQHEELAEAFSGHMVSVTVDVEMSELKRGMVGSAVDDNPARECSSFIAQVIVLSDPRAGAIRAGSELTVLCHTAQVLCSFSELLSRTDRRTGVVLGSNPSQLAAGDAAVVRLKPLSTPLCVEAFEEYPALGRFSVHDQKITVAVGVIQKVDQLAPWTRAPRVLRSSAPKARALKPSKARDRAKLMDSGEEQEPAMPHGSASPPSAPLGATWQAWKAAPPQSLAAAPHGYPTQTLSPFAAFGAVAASQATVTAERWDDSNVWGGGSTKQQSSCQ</sequence>
<evidence type="ECO:0000256" key="1">
    <source>
        <dbReference type="ARBA" id="ARBA00007249"/>
    </source>
</evidence>
<evidence type="ECO:0000256" key="5">
    <source>
        <dbReference type="ARBA" id="ARBA00023134"/>
    </source>
</evidence>
<reference evidence="9" key="2">
    <citation type="submission" date="2024-04" db="EMBL/GenBank/DDBJ databases">
        <authorList>
            <person name="Chen Y."/>
            <person name="Shah S."/>
            <person name="Dougan E. K."/>
            <person name="Thang M."/>
            <person name="Chan C."/>
        </authorList>
    </citation>
    <scope>NUCLEOTIDE SEQUENCE [LARGE SCALE GENOMIC DNA]</scope>
</reference>
<dbReference type="InterPro" id="IPR009000">
    <property type="entry name" value="Transl_B-barrel_sf"/>
</dbReference>
<dbReference type="PRINTS" id="PR00315">
    <property type="entry name" value="ELONGATNFCT"/>
</dbReference>
<dbReference type="SUPFAM" id="SSF50465">
    <property type="entry name" value="EF-Tu/eEF-1alpha/eIF2-gamma C-terminal domain"/>
    <property type="match status" value="1"/>
</dbReference>
<name>A0A9P1DU95_9DINO</name>
<dbReference type="InterPro" id="IPR054696">
    <property type="entry name" value="GTP-eEF1A_C"/>
</dbReference>
<protein>
    <submittedName>
        <fullName evidence="10">Elongation factor 1-alpha (EF-1-alpha)</fullName>
    </submittedName>
</protein>
<feature type="domain" description="Tr-type G" evidence="7">
    <location>
        <begin position="91"/>
        <end position="320"/>
    </location>
</feature>
<comment type="similarity">
    <text evidence="1">Belongs to the TRAFAC class translation factor GTPase superfamily. Classic translation factor GTPase family. EF-Tu/EF-1A subfamily.</text>
</comment>
<keyword evidence="4" id="KW-0648">Protein biosynthesis</keyword>
<dbReference type="Pfam" id="PF00009">
    <property type="entry name" value="GTP_EFTU"/>
    <property type="match status" value="1"/>
</dbReference>
<dbReference type="Gene3D" id="3.40.50.300">
    <property type="entry name" value="P-loop containing nucleotide triphosphate hydrolases"/>
    <property type="match status" value="1"/>
</dbReference>
<evidence type="ECO:0000256" key="2">
    <source>
        <dbReference type="ARBA" id="ARBA00022741"/>
    </source>
</evidence>
<dbReference type="EMBL" id="CAMXCT010006571">
    <property type="protein sequence ID" value="CAI4016208.1"/>
    <property type="molecule type" value="Genomic_DNA"/>
</dbReference>
<dbReference type="EMBL" id="CAMXCT030006571">
    <property type="protein sequence ID" value="CAL4803520.1"/>
    <property type="molecule type" value="Genomic_DNA"/>
</dbReference>